<evidence type="ECO:0000313" key="2">
    <source>
        <dbReference type="Proteomes" id="UP001055879"/>
    </source>
</evidence>
<sequence length="120" mass="12906">MPRCLALEADNPSYRVVPSGVINFPTVGARVRSGVTIAMVLASEILAPPSFSSDVKISVPNERSIPLGRSGIAFPLPFLSRLGPLFLASGVDVFHDPSLLDDLTEGDGFGVLDRRHHVRR</sequence>
<organism evidence="1 2">
    <name type="scientific">Arctium lappa</name>
    <name type="common">Greater burdock</name>
    <name type="synonym">Lappa major</name>
    <dbReference type="NCBI Taxonomy" id="4217"/>
    <lineage>
        <taxon>Eukaryota</taxon>
        <taxon>Viridiplantae</taxon>
        <taxon>Streptophyta</taxon>
        <taxon>Embryophyta</taxon>
        <taxon>Tracheophyta</taxon>
        <taxon>Spermatophyta</taxon>
        <taxon>Magnoliopsida</taxon>
        <taxon>eudicotyledons</taxon>
        <taxon>Gunneridae</taxon>
        <taxon>Pentapetalae</taxon>
        <taxon>asterids</taxon>
        <taxon>campanulids</taxon>
        <taxon>Asterales</taxon>
        <taxon>Asteraceae</taxon>
        <taxon>Carduoideae</taxon>
        <taxon>Cardueae</taxon>
        <taxon>Arctiinae</taxon>
        <taxon>Arctium</taxon>
    </lineage>
</organism>
<reference evidence="2" key="1">
    <citation type="journal article" date="2022" name="Mol. Ecol. Resour.">
        <title>The genomes of chicory, endive, great burdock and yacon provide insights into Asteraceae palaeo-polyploidization history and plant inulin production.</title>
        <authorList>
            <person name="Fan W."/>
            <person name="Wang S."/>
            <person name="Wang H."/>
            <person name="Wang A."/>
            <person name="Jiang F."/>
            <person name="Liu H."/>
            <person name="Zhao H."/>
            <person name="Xu D."/>
            <person name="Zhang Y."/>
        </authorList>
    </citation>
    <scope>NUCLEOTIDE SEQUENCE [LARGE SCALE GENOMIC DNA]</scope>
    <source>
        <strain evidence="2">cv. Niubang</strain>
    </source>
</reference>
<reference evidence="1 2" key="2">
    <citation type="journal article" date="2022" name="Mol. Ecol. Resour.">
        <title>The genomes of chicory, endive, great burdock and yacon provide insights into Asteraceae paleo-polyploidization history and plant inulin production.</title>
        <authorList>
            <person name="Fan W."/>
            <person name="Wang S."/>
            <person name="Wang H."/>
            <person name="Wang A."/>
            <person name="Jiang F."/>
            <person name="Liu H."/>
            <person name="Zhao H."/>
            <person name="Xu D."/>
            <person name="Zhang Y."/>
        </authorList>
    </citation>
    <scope>NUCLEOTIDE SEQUENCE [LARGE SCALE GENOMIC DNA]</scope>
    <source>
        <strain evidence="2">cv. Niubang</strain>
    </source>
</reference>
<comment type="caution">
    <text evidence="1">The sequence shown here is derived from an EMBL/GenBank/DDBJ whole genome shotgun (WGS) entry which is preliminary data.</text>
</comment>
<keyword evidence="2" id="KW-1185">Reference proteome</keyword>
<accession>A0ACB9DIL0</accession>
<gene>
    <name evidence="1" type="ORF">L6452_08933</name>
</gene>
<dbReference type="EMBL" id="CM042049">
    <property type="protein sequence ID" value="KAI3746499.1"/>
    <property type="molecule type" value="Genomic_DNA"/>
</dbReference>
<protein>
    <submittedName>
        <fullName evidence="1">Uncharacterized protein</fullName>
    </submittedName>
</protein>
<name>A0ACB9DIL0_ARCLA</name>
<dbReference type="Proteomes" id="UP001055879">
    <property type="component" value="Linkage Group LG03"/>
</dbReference>
<evidence type="ECO:0000313" key="1">
    <source>
        <dbReference type="EMBL" id="KAI3746499.1"/>
    </source>
</evidence>
<proteinExistence type="predicted"/>